<keyword evidence="9" id="KW-1185">Reference proteome</keyword>
<evidence type="ECO:0000256" key="4">
    <source>
        <dbReference type="ARBA" id="ARBA00023136"/>
    </source>
</evidence>
<gene>
    <name evidence="8" type="ORF">DSM104635_02466</name>
</gene>
<keyword evidence="3 6" id="KW-1133">Transmembrane helix</keyword>
<evidence type="ECO:0000313" key="8">
    <source>
        <dbReference type="EMBL" id="QGZ95616.1"/>
    </source>
</evidence>
<comment type="subcellular location">
    <subcellularLocation>
        <location evidence="1">Membrane</location>
        <topology evidence="1">Single-pass membrane protein</topology>
    </subcellularLocation>
</comment>
<dbReference type="InterPro" id="IPR037682">
    <property type="entry name" value="TonB_C"/>
</dbReference>
<dbReference type="InterPro" id="IPR006260">
    <property type="entry name" value="TonB/TolA_C"/>
</dbReference>
<evidence type="ECO:0000256" key="1">
    <source>
        <dbReference type="ARBA" id="ARBA00004167"/>
    </source>
</evidence>
<evidence type="ECO:0000256" key="6">
    <source>
        <dbReference type="SAM" id="Phobius"/>
    </source>
</evidence>
<dbReference type="KEGG" id="tsv:DSM104635_02466"/>
<feature type="region of interest" description="Disordered" evidence="5">
    <location>
        <begin position="43"/>
        <end position="69"/>
    </location>
</feature>
<dbReference type="Gene3D" id="3.30.1150.10">
    <property type="match status" value="1"/>
</dbReference>
<reference evidence="9" key="1">
    <citation type="submission" date="2019-12" db="EMBL/GenBank/DDBJ databases">
        <title>Complete genome of Terracaulis silvestris 0127_4.</title>
        <authorList>
            <person name="Vieira S."/>
            <person name="Riedel T."/>
            <person name="Sproer C."/>
            <person name="Pascual J."/>
            <person name="Boedeker C."/>
            <person name="Overmann J."/>
        </authorList>
    </citation>
    <scope>NUCLEOTIDE SEQUENCE [LARGE SCALE GENOMIC DNA]</scope>
    <source>
        <strain evidence="9">0127_4</strain>
    </source>
</reference>
<sequence length="195" mass="21259">MSETATVRATSLLASAGILGSLVIVALTFTYVLEIADPFPEAPTFETVREPPPTPPPPEPVNQPVRMPTTAADPMTTILPSQPADPTTDIVADGPPTLAVAQEITDPQWLRRPRNLQRYYPRAAITRGVEGMVVLDCMVATTGDLRCRVISETPLEWGFGDAALRIAAEHRMEPARSNGTPVEGRYRMRVPFRAE</sequence>
<dbReference type="Proteomes" id="UP000431269">
    <property type="component" value="Chromosome"/>
</dbReference>
<feature type="domain" description="TonB C-terminal" evidence="7">
    <location>
        <begin position="105"/>
        <end position="195"/>
    </location>
</feature>
<dbReference type="SUPFAM" id="SSF74653">
    <property type="entry name" value="TolA/TonB C-terminal domain"/>
    <property type="match status" value="1"/>
</dbReference>
<dbReference type="AlphaFoldDB" id="A0A6I6MQE7"/>
<organism evidence="8 9">
    <name type="scientific">Terricaulis silvestris</name>
    <dbReference type="NCBI Taxonomy" id="2686094"/>
    <lineage>
        <taxon>Bacteria</taxon>
        <taxon>Pseudomonadati</taxon>
        <taxon>Pseudomonadota</taxon>
        <taxon>Alphaproteobacteria</taxon>
        <taxon>Caulobacterales</taxon>
        <taxon>Caulobacteraceae</taxon>
        <taxon>Terricaulis</taxon>
    </lineage>
</organism>
<evidence type="ECO:0000256" key="5">
    <source>
        <dbReference type="SAM" id="MobiDB-lite"/>
    </source>
</evidence>
<evidence type="ECO:0000256" key="2">
    <source>
        <dbReference type="ARBA" id="ARBA00022692"/>
    </source>
</evidence>
<feature type="compositionally biased region" description="Pro residues" evidence="5">
    <location>
        <begin position="50"/>
        <end position="61"/>
    </location>
</feature>
<protein>
    <recommendedName>
        <fullName evidence="7">TonB C-terminal domain-containing protein</fullName>
    </recommendedName>
</protein>
<dbReference type="RefSeq" id="WP_158766462.1">
    <property type="nucleotide sequence ID" value="NZ_CP047045.1"/>
</dbReference>
<name>A0A6I6MQE7_9CAUL</name>
<dbReference type="NCBIfam" id="TIGR01352">
    <property type="entry name" value="tonB_Cterm"/>
    <property type="match status" value="1"/>
</dbReference>
<feature type="transmembrane region" description="Helical" evidence="6">
    <location>
        <begin position="12"/>
        <end position="33"/>
    </location>
</feature>
<keyword evidence="4 6" id="KW-0472">Membrane</keyword>
<evidence type="ECO:0000313" key="9">
    <source>
        <dbReference type="Proteomes" id="UP000431269"/>
    </source>
</evidence>
<dbReference type="GO" id="GO:0016020">
    <property type="term" value="C:membrane"/>
    <property type="evidence" value="ECO:0007669"/>
    <property type="project" value="UniProtKB-SubCell"/>
</dbReference>
<evidence type="ECO:0000259" key="7">
    <source>
        <dbReference type="PROSITE" id="PS52015"/>
    </source>
</evidence>
<keyword evidence="2 6" id="KW-0812">Transmembrane</keyword>
<evidence type="ECO:0000256" key="3">
    <source>
        <dbReference type="ARBA" id="ARBA00022989"/>
    </source>
</evidence>
<accession>A0A6I6MQE7</accession>
<dbReference type="GO" id="GO:0055085">
    <property type="term" value="P:transmembrane transport"/>
    <property type="evidence" value="ECO:0007669"/>
    <property type="project" value="InterPro"/>
</dbReference>
<dbReference type="EMBL" id="CP047045">
    <property type="protein sequence ID" value="QGZ95616.1"/>
    <property type="molecule type" value="Genomic_DNA"/>
</dbReference>
<dbReference type="Pfam" id="PF03544">
    <property type="entry name" value="TonB_C"/>
    <property type="match status" value="1"/>
</dbReference>
<proteinExistence type="predicted"/>
<dbReference type="PROSITE" id="PS52015">
    <property type="entry name" value="TONB_CTD"/>
    <property type="match status" value="1"/>
</dbReference>